<gene>
    <name evidence="2" type="ORF">RDB_LOCUS116532</name>
</gene>
<sequence length="613" mass="68366">MKPTGSTTESFIPSRNASGFFESQVEPCSARSQSPLLTQEVPTSSNERRYMPRLLMMAPLVLHCLGSVAIAVTLTQYLHGRRFYLKRRLEVRLADGKVDPTLLGQHRLIQSDITTIVSGLIMILRWVATAWAGPLCWRVVVLIAEINGIRRRDIKWATSYGLLPPKTLFRHRLNLVLGLVLIFTLVPYPASPLLTGSISWVPSSSTLEPASHPTINISGIPRELEPQPNDNWVPDLPEIYTWKGFISSSDMVKYFTMPWSQDVEHQVYKRVIPSASQLSINSTVENVTVPFLEITGITWLPQAVAEENVQQKLTAMAEDPTRFPMLLFQLSGTGAAMPILNLTYFDPNPADPSGFSALTLSLLINVQREPDDMIDICDSTTTILPDGSTIPYFLLKLTLSPKSGPQADSYVSLARCFVYANVSFKAGSGYCRFCRVTSNSTVQNDVELEEKTTTYSTRDAIRLMPQYIPATAPLRYSLPDPANDLKGYVSALLIRSFSALWNTRNDGHGYLGFNSTYRPAVPTFMAEVDHTRAYVWLALQLSITLAGLTFLWLQSRSSFPVISDTSMFAFDIDSTEVSKPSRLDKQEPKEMLTIEGKEDEWRVIVASGRATSD</sequence>
<proteinExistence type="predicted"/>
<keyword evidence="1" id="KW-0472">Membrane</keyword>
<evidence type="ECO:0000256" key="1">
    <source>
        <dbReference type="SAM" id="Phobius"/>
    </source>
</evidence>
<reference evidence="2" key="1">
    <citation type="submission" date="2021-01" db="EMBL/GenBank/DDBJ databases">
        <authorList>
            <person name="Kaushik A."/>
        </authorList>
    </citation>
    <scope>NUCLEOTIDE SEQUENCE</scope>
    <source>
        <strain evidence="2">AG6-10EEA</strain>
    </source>
</reference>
<dbReference type="Proteomes" id="UP000663853">
    <property type="component" value="Unassembled WGS sequence"/>
</dbReference>
<comment type="caution">
    <text evidence="2">The sequence shown here is derived from an EMBL/GenBank/DDBJ whole genome shotgun (WGS) entry which is preliminary data.</text>
</comment>
<accession>A0A8H3CZZ3</accession>
<protein>
    <recommendedName>
        <fullName evidence="4">Transmembrane protein</fullName>
    </recommendedName>
</protein>
<evidence type="ECO:0008006" key="4">
    <source>
        <dbReference type="Google" id="ProtNLM"/>
    </source>
</evidence>
<organism evidence="2 3">
    <name type="scientific">Rhizoctonia solani</name>
    <dbReference type="NCBI Taxonomy" id="456999"/>
    <lineage>
        <taxon>Eukaryota</taxon>
        <taxon>Fungi</taxon>
        <taxon>Dikarya</taxon>
        <taxon>Basidiomycota</taxon>
        <taxon>Agaricomycotina</taxon>
        <taxon>Agaricomycetes</taxon>
        <taxon>Cantharellales</taxon>
        <taxon>Ceratobasidiaceae</taxon>
        <taxon>Rhizoctonia</taxon>
    </lineage>
</organism>
<name>A0A8H3CZZ3_9AGAM</name>
<dbReference type="AlphaFoldDB" id="A0A8H3CZZ3"/>
<keyword evidence="1" id="KW-1133">Transmembrane helix</keyword>
<feature type="transmembrane region" description="Helical" evidence="1">
    <location>
        <begin position="173"/>
        <end position="190"/>
    </location>
</feature>
<keyword evidence="1" id="KW-0812">Transmembrane</keyword>
<evidence type="ECO:0000313" key="2">
    <source>
        <dbReference type="EMBL" id="CAE6503791.1"/>
    </source>
</evidence>
<dbReference type="EMBL" id="CAJMXA010003570">
    <property type="protein sequence ID" value="CAE6503791.1"/>
    <property type="molecule type" value="Genomic_DNA"/>
</dbReference>
<evidence type="ECO:0000313" key="3">
    <source>
        <dbReference type="Proteomes" id="UP000663853"/>
    </source>
</evidence>
<feature type="transmembrane region" description="Helical" evidence="1">
    <location>
        <begin position="54"/>
        <end position="78"/>
    </location>
</feature>